<comment type="cofactor">
    <cofactor evidence="1 12 13">
        <name>pyridoxal 5'-phosphate</name>
        <dbReference type="ChEBI" id="CHEBI:597326"/>
    </cofactor>
</comment>
<dbReference type="EMBL" id="AKGD01000001">
    <property type="protein sequence ID" value="EIT71762.1"/>
    <property type="molecule type" value="Genomic_DNA"/>
</dbReference>
<dbReference type="SUPFAM" id="SSF51419">
    <property type="entry name" value="PLP-binding barrel"/>
    <property type="match status" value="1"/>
</dbReference>
<keyword evidence="7 12" id="KW-0460">Magnesium</keyword>
<sequence length="648" mass="71183">MRAPQNLPPSARGPIVTMKQAPWSAARARELYNLPQWGEGYFDVSDGGDLLVRPFREADSTAVNLHEIARRLPLEGLELPVLVRFNNILEDRVDALTGAFAHEIIDLGYTGRYTAVYPIKVNQQADVVKTIVRHGRDRTGLEAGSKPELAAVLGLAPPGCIIVCNGYKDRGYIRRALIGQKLGHTVYIVVEKLSELPIVIAESKALNVAPIIGLRVRLASESASTQQNTGGEKAKFGLATPQVLEALEMMREAGHIDAVQMVHFHLGSQVANVQEIARGLREAARFYVELRRLGAPIDTVDVGGGLGVDYEGTRSRSYCSMNYGLREYARNILRTLREVCAEAGEPEPNVISESGRALTAHHAVLVTSVIDQEVVPTSAIEAPEADAPDALNELYALLSQIDTRGPIECLHDAVHFLSEAQGHYAEGLLTLKQRAWAERAYFAVARAVQPQLDPSIRAQREAIDSLNEKLSAKYFCNFSVFQSVPDAWAIEQVFPILPIHRLDERPGIRARLCDLTCDSDGRLDRYVDREGVTPTLALHELEDGQPYMIGIFMVGAYQEILGDIHNLFGDTNAVNVVLDANAPEGWRLEGAEHGDRTDELLRYVHLAPEELAQSYRKKFAGLSSVSASERAALLAELEAGLSGYTYLS</sequence>
<dbReference type="InterPro" id="IPR009006">
    <property type="entry name" value="Ala_racemase/Decarboxylase_C"/>
</dbReference>
<evidence type="ECO:0000256" key="10">
    <source>
        <dbReference type="ARBA" id="ARBA00023115"/>
    </source>
</evidence>
<evidence type="ECO:0000256" key="5">
    <source>
        <dbReference type="ARBA" id="ARBA00022723"/>
    </source>
</evidence>
<evidence type="ECO:0000256" key="12">
    <source>
        <dbReference type="HAMAP-Rule" id="MF_01417"/>
    </source>
</evidence>
<comment type="cofactor">
    <cofactor evidence="2 12">
        <name>Mg(2+)</name>
        <dbReference type="ChEBI" id="CHEBI:18420"/>
    </cofactor>
</comment>
<keyword evidence="9 12" id="KW-0745">Spermidine biosynthesis</keyword>
<accession>I7ZJ23</accession>
<dbReference type="Pfam" id="PF17944">
    <property type="entry name" value="Arg_decarbox_C"/>
    <property type="match status" value="1"/>
</dbReference>
<dbReference type="GO" id="GO:0006527">
    <property type="term" value="P:L-arginine catabolic process"/>
    <property type="evidence" value="ECO:0007669"/>
    <property type="project" value="InterPro"/>
</dbReference>
<evidence type="ECO:0000256" key="4">
    <source>
        <dbReference type="ARBA" id="ARBA00008357"/>
    </source>
</evidence>
<dbReference type="PIRSF" id="PIRSF001336">
    <property type="entry name" value="Arg_decrbxlase"/>
    <property type="match status" value="1"/>
</dbReference>
<dbReference type="Gene3D" id="1.10.287.3440">
    <property type="match status" value="1"/>
</dbReference>
<dbReference type="NCBIfam" id="NF003763">
    <property type="entry name" value="PRK05354.1"/>
    <property type="match status" value="1"/>
</dbReference>
<keyword evidence="8 12" id="KW-0663">Pyridoxal phosphate</keyword>
<dbReference type="PRINTS" id="PR01180">
    <property type="entry name" value="ARGDCRBXLASE"/>
</dbReference>
<evidence type="ECO:0000259" key="17">
    <source>
        <dbReference type="Pfam" id="PF17944"/>
    </source>
</evidence>
<evidence type="ECO:0000313" key="18">
    <source>
        <dbReference type="EMBL" id="EIT71762.1"/>
    </source>
</evidence>
<evidence type="ECO:0000256" key="8">
    <source>
        <dbReference type="ARBA" id="ARBA00022898"/>
    </source>
</evidence>
<feature type="binding site" evidence="12">
    <location>
        <begin position="300"/>
        <end position="310"/>
    </location>
    <ligand>
        <name>substrate</name>
    </ligand>
</feature>
<evidence type="ECO:0000256" key="3">
    <source>
        <dbReference type="ARBA" id="ARBA00002257"/>
    </source>
</evidence>
<dbReference type="PANTHER" id="PTHR43295:SF9">
    <property type="entry name" value="BIOSYNTHETIC ARGININE DECARBOXYLASE"/>
    <property type="match status" value="1"/>
</dbReference>
<gene>
    <name evidence="12" type="primary">speA</name>
    <name evidence="18" type="ORF">WQQ_18990</name>
</gene>
<keyword evidence="11 12" id="KW-0456">Lyase</keyword>
<organism evidence="18 19">
    <name type="scientific">Hydrocarboniphaga effusa AP103</name>
    <dbReference type="NCBI Taxonomy" id="1172194"/>
    <lineage>
        <taxon>Bacteria</taxon>
        <taxon>Pseudomonadati</taxon>
        <taxon>Pseudomonadota</taxon>
        <taxon>Gammaproteobacteria</taxon>
        <taxon>Nevskiales</taxon>
        <taxon>Nevskiaceae</taxon>
        <taxon>Hydrocarboniphaga</taxon>
    </lineage>
</organism>
<dbReference type="Gene3D" id="1.20.58.930">
    <property type="match status" value="1"/>
</dbReference>
<evidence type="ECO:0000256" key="14">
    <source>
        <dbReference type="PIRSR" id="PIRSR600183-50"/>
    </source>
</evidence>
<evidence type="ECO:0000256" key="6">
    <source>
        <dbReference type="ARBA" id="ARBA00022793"/>
    </source>
</evidence>
<evidence type="ECO:0000256" key="1">
    <source>
        <dbReference type="ARBA" id="ARBA00001933"/>
    </source>
</evidence>
<dbReference type="STRING" id="1172194.WQQ_18990"/>
<protein>
    <recommendedName>
        <fullName evidence="12">Biosynthetic arginine decarboxylase</fullName>
        <shortName evidence="12">ADC</shortName>
        <ecNumber evidence="12">4.1.1.19</ecNumber>
    </recommendedName>
</protein>
<dbReference type="InterPro" id="IPR040634">
    <property type="entry name" value="Arg_decarb_HB"/>
</dbReference>
<dbReference type="InterPro" id="IPR029066">
    <property type="entry name" value="PLP-binding_barrel"/>
</dbReference>
<dbReference type="PRINTS" id="PR01179">
    <property type="entry name" value="ODADCRBXLASE"/>
</dbReference>
<dbReference type="NCBIfam" id="TIGR01273">
    <property type="entry name" value="speA"/>
    <property type="match status" value="1"/>
</dbReference>
<keyword evidence="6 12" id="KW-0210">Decarboxylase</keyword>
<dbReference type="GO" id="GO:0008295">
    <property type="term" value="P:spermidine biosynthetic process"/>
    <property type="evidence" value="ECO:0007669"/>
    <property type="project" value="UniProtKB-UniRule"/>
</dbReference>
<evidence type="ECO:0000256" key="2">
    <source>
        <dbReference type="ARBA" id="ARBA00001946"/>
    </source>
</evidence>
<dbReference type="EC" id="4.1.1.19" evidence="12"/>
<evidence type="ECO:0000256" key="9">
    <source>
        <dbReference type="ARBA" id="ARBA00023066"/>
    </source>
</evidence>
<dbReference type="PROSITE" id="PS00878">
    <property type="entry name" value="ODR_DC_2_1"/>
    <property type="match status" value="1"/>
</dbReference>
<dbReference type="InterPro" id="IPR041128">
    <property type="entry name" value="Arg_decarbox_C"/>
</dbReference>
<dbReference type="InterPro" id="IPR022653">
    <property type="entry name" value="De-COase2_pyr-phos_BS"/>
</dbReference>
<reference evidence="18 19" key="1">
    <citation type="journal article" date="2012" name="J. Bacteriol.">
        <title>Genome Sequence of n-Alkane-Degrading Hydrocarboniphaga effusa Strain AP103T (ATCC BAA-332T).</title>
        <authorList>
            <person name="Chang H.K."/>
            <person name="Zylstra G.J."/>
            <person name="Chae J.C."/>
        </authorList>
    </citation>
    <scope>NUCLEOTIDE SEQUENCE [LARGE SCALE GENOMIC DNA]</scope>
    <source>
        <strain evidence="18 19">AP103</strain>
    </source>
</reference>
<evidence type="ECO:0000256" key="11">
    <source>
        <dbReference type="ARBA" id="ARBA00023239"/>
    </source>
</evidence>
<evidence type="ECO:0000256" key="7">
    <source>
        <dbReference type="ARBA" id="ARBA00022842"/>
    </source>
</evidence>
<proteinExistence type="inferred from homology"/>
<dbReference type="SUPFAM" id="SSF50621">
    <property type="entry name" value="Alanine racemase C-terminal domain-like"/>
    <property type="match status" value="1"/>
</dbReference>
<dbReference type="InterPro" id="IPR022644">
    <property type="entry name" value="De-COase2_N"/>
</dbReference>
<keyword evidence="10 12" id="KW-0620">Polyamine biosynthesis</keyword>
<comment type="function">
    <text evidence="3 12">Catalyzes the biosynthesis of agmatine from arginine.</text>
</comment>
<dbReference type="FunFam" id="3.20.20.10:FF:000001">
    <property type="entry name" value="Biosynthetic arginine decarboxylase"/>
    <property type="match status" value="1"/>
</dbReference>
<dbReference type="Pfam" id="PF02784">
    <property type="entry name" value="Orn_Arg_deC_N"/>
    <property type="match status" value="1"/>
</dbReference>
<comment type="similarity">
    <text evidence="4 12">Belongs to the Orn/Lys/Arg decarboxylase class-II family. SpeA subfamily.</text>
</comment>
<name>I7ZJ23_9GAMM</name>
<evidence type="ECO:0000313" key="19">
    <source>
        <dbReference type="Proteomes" id="UP000003704"/>
    </source>
</evidence>
<keyword evidence="19" id="KW-1185">Reference proteome</keyword>
<dbReference type="Gene3D" id="2.40.37.10">
    <property type="entry name" value="Lyase, Ornithine Decarboxylase, Chain A, domain 1"/>
    <property type="match status" value="1"/>
</dbReference>
<evidence type="ECO:0000259" key="15">
    <source>
        <dbReference type="Pfam" id="PF02784"/>
    </source>
</evidence>
<feature type="domain" description="Arginine decarboxylase helical bundle" evidence="16">
    <location>
        <begin position="385"/>
        <end position="467"/>
    </location>
</feature>
<feature type="active site" description="Proton donor" evidence="14">
    <location>
        <position position="517"/>
    </location>
</feature>
<dbReference type="InterPro" id="IPR000183">
    <property type="entry name" value="Orn/DAP/Arg_de-COase"/>
</dbReference>
<dbReference type="Pfam" id="PF17810">
    <property type="entry name" value="Arg_decarb_HB"/>
    <property type="match status" value="1"/>
</dbReference>
<dbReference type="Proteomes" id="UP000003704">
    <property type="component" value="Unassembled WGS sequence"/>
</dbReference>
<dbReference type="GO" id="GO:0008792">
    <property type="term" value="F:arginine decarboxylase activity"/>
    <property type="evidence" value="ECO:0007669"/>
    <property type="project" value="UniProtKB-UniRule"/>
</dbReference>
<dbReference type="HAMAP" id="MF_01417">
    <property type="entry name" value="SpeA"/>
    <property type="match status" value="1"/>
</dbReference>
<dbReference type="PROSITE" id="PS00879">
    <property type="entry name" value="ODR_DC_2_2"/>
    <property type="match status" value="1"/>
</dbReference>
<evidence type="ECO:0000259" key="16">
    <source>
        <dbReference type="Pfam" id="PF17810"/>
    </source>
</evidence>
<comment type="caution">
    <text evidence="18">The sequence shown here is derived from an EMBL/GenBank/DDBJ whole genome shotgun (WGS) entry which is preliminary data.</text>
</comment>
<dbReference type="GO" id="GO:0046872">
    <property type="term" value="F:metal ion binding"/>
    <property type="evidence" value="ECO:0007669"/>
    <property type="project" value="UniProtKB-KW"/>
</dbReference>
<comment type="catalytic activity">
    <reaction evidence="12">
        <text>L-arginine + H(+) = agmatine + CO2</text>
        <dbReference type="Rhea" id="RHEA:17641"/>
        <dbReference type="ChEBI" id="CHEBI:15378"/>
        <dbReference type="ChEBI" id="CHEBI:16526"/>
        <dbReference type="ChEBI" id="CHEBI:32682"/>
        <dbReference type="ChEBI" id="CHEBI:58145"/>
        <dbReference type="EC" id="4.1.1.19"/>
    </reaction>
</comment>
<feature type="modified residue" description="N6-(pyridoxal phosphate)lysine" evidence="12 13">
    <location>
        <position position="120"/>
    </location>
</feature>
<feature type="domain" description="Orn/DAP/Arg decarboxylase 2 N-terminal" evidence="15">
    <location>
        <begin position="111"/>
        <end position="360"/>
    </location>
</feature>
<dbReference type="UniPathway" id="UPA00186">
    <property type="reaction ID" value="UER00284"/>
</dbReference>
<keyword evidence="5 12" id="KW-0479">Metal-binding</keyword>
<dbReference type="PANTHER" id="PTHR43295">
    <property type="entry name" value="ARGININE DECARBOXYLASE"/>
    <property type="match status" value="1"/>
</dbReference>
<dbReference type="PATRIC" id="fig|1172194.4.peg.1840"/>
<evidence type="ECO:0000256" key="13">
    <source>
        <dbReference type="PIRSR" id="PIRSR001336-50"/>
    </source>
</evidence>
<dbReference type="AlphaFoldDB" id="I7ZJ23"/>
<comment type="pathway">
    <text evidence="12">Amine and polyamine biosynthesis; agmatine biosynthesis; agmatine from L-arginine: step 1/1.</text>
</comment>
<dbReference type="Gene3D" id="3.20.20.10">
    <property type="entry name" value="Alanine racemase"/>
    <property type="match status" value="1"/>
</dbReference>
<dbReference type="InterPro" id="IPR022657">
    <property type="entry name" value="De-COase2_CS"/>
</dbReference>
<feature type="domain" description="Arginine decarboxylase C-terminal helical" evidence="17">
    <location>
        <begin position="598"/>
        <end position="647"/>
    </location>
</feature>
<dbReference type="GO" id="GO:0033388">
    <property type="term" value="P:putrescine biosynthetic process from arginine"/>
    <property type="evidence" value="ECO:0007669"/>
    <property type="project" value="UniProtKB-ARBA"/>
</dbReference>
<dbReference type="InterPro" id="IPR002985">
    <property type="entry name" value="Arg_decrbxlase"/>
</dbReference>
<dbReference type="CDD" id="cd06830">
    <property type="entry name" value="PLPDE_III_ADC"/>
    <property type="match status" value="1"/>
</dbReference>